<dbReference type="GeneID" id="75023834"/>
<protein>
    <submittedName>
        <fullName evidence="2">Uncharacterized protein</fullName>
    </submittedName>
</protein>
<feature type="transmembrane region" description="Helical" evidence="1">
    <location>
        <begin position="137"/>
        <end position="159"/>
    </location>
</feature>
<organism evidence="2 3">
    <name type="scientific">Serratia entomophila</name>
    <dbReference type="NCBI Taxonomy" id="42906"/>
    <lineage>
        <taxon>Bacteria</taxon>
        <taxon>Pseudomonadati</taxon>
        <taxon>Pseudomonadota</taxon>
        <taxon>Gammaproteobacteria</taxon>
        <taxon>Enterobacterales</taxon>
        <taxon>Yersiniaceae</taxon>
        <taxon>Serratia</taxon>
    </lineage>
</organism>
<keyword evidence="3" id="KW-1185">Reference proteome</keyword>
<sequence length="267" mass="30766">MNIDASYIKELSPLLLPMLSSAVAWWFLRWLKGYDSRRNCQFDRVSDAKRLSALARIQALRDRPQSDMTLLHTKALYESIGIRLPVWVAHQLVDYLGRAPLALSDLALNCFLRHTSLTSSKNEVFALDGNRLRRQRFSLMIFLGVSTLAIAYGFCITALPLDESEATASKKFEFVFFFFAYLIMAFFIVAWSVNEWESLRLAKAFWQKWLPHLCQNEADYQARCQHQRDAIAEENTPDVALESVIDLPPAKKPPRGWLMRMLGNKDK</sequence>
<feature type="transmembrane region" description="Helical" evidence="1">
    <location>
        <begin position="174"/>
        <end position="193"/>
    </location>
</feature>
<dbReference type="RefSeq" id="WP_234585730.1">
    <property type="nucleotide sequence ID" value="NZ_CAMIPG010000014.1"/>
</dbReference>
<keyword evidence="1" id="KW-1133">Transmembrane helix</keyword>
<feature type="transmembrane region" description="Helical" evidence="1">
    <location>
        <begin position="12"/>
        <end position="28"/>
    </location>
</feature>
<evidence type="ECO:0000313" key="2">
    <source>
        <dbReference type="EMBL" id="USU99825.1"/>
    </source>
</evidence>
<evidence type="ECO:0000313" key="3">
    <source>
        <dbReference type="Proteomes" id="UP001056873"/>
    </source>
</evidence>
<proteinExistence type="predicted"/>
<keyword evidence="1" id="KW-0472">Membrane</keyword>
<name>A0ABY5CQE3_9GAMM</name>
<accession>A0ABY5CQE3</accession>
<reference evidence="2" key="1">
    <citation type="journal article" date="2022" name="BMC Genomics">
        <title>Genome sequence of the entomopathogenic Serratia entomophila isolate 626 and characterisation of the species specific itaconate degradation pathway.</title>
        <authorList>
            <person name="Vaughan A.L."/>
            <person name="Altermann E."/>
            <person name="Glare T.R."/>
            <person name="Hurst M.R.H."/>
        </authorList>
    </citation>
    <scope>NUCLEOTIDE SEQUENCE</scope>
    <source>
        <strain evidence="2">626</strain>
    </source>
</reference>
<dbReference type="EMBL" id="CP074347">
    <property type="protein sequence ID" value="USU99825.1"/>
    <property type="molecule type" value="Genomic_DNA"/>
</dbReference>
<dbReference type="Proteomes" id="UP001056873">
    <property type="component" value="Chromosome"/>
</dbReference>
<gene>
    <name evidence="2" type="ORF">KFQ06_17505</name>
</gene>
<evidence type="ECO:0000256" key="1">
    <source>
        <dbReference type="SAM" id="Phobius"/>
    </source>
</evidence>
<keyword evidence="1" id="KW-0812">Transmembrane</keyword>